<gene>
    <name evidence="2" type="ORF">LIER_23885</name>
</gene>
<proteinExistence type="predicted"/>
<evidence type="ECO:0000313" key="3">
    <source>
        <dbReference type="Proteomes" id="UP001454036"/>
    </source>
</evidence>
<dbReference type="Proteomes" id="UP001454036">
    <property type="component" value="Unassembled WGS sequence"/>
</dbReference>
<evidence type="ECO:0000313" key="2">
    <source>
        <dbReference type="EMBL" id="GAA0169382.1"/>
    </source>
</evidence>
<name>A0AAV3R322_LITER</name>
<comment type="caution">
    <text evidence="2">The sequence shown here is derived from an EMBL/GenBank/DDBJ whole genome shotgun (WGS) entry which is preliminary data.</text>
</comment>
<dbReference type="AlphaFoldDB" id="A0AAV3R322"/>
<organism evidence="2 3">
    <name type="scientific">Lithospermum erythrorhizon</name>
    <name type="common">Purple gromwell</name>
    <name type="synonym">Lithospermum officinale var. erythrorhizon</name>
    <dbReference type="NCBI Taxonomy" id="34254"/>
    <lineage>
        <taxon>Eukaryota</taxon>
        <taxon>Viridiplantae</taxon>
        <taxon>Streptophyta</taxon>
        <taxon>Embryophyta</taxon>
        <taxon>Tracheophyta</taxon>
        <taxon>Spermatophyta</taxon>
        <taxon>Magnoliopsida</taxon>
        <taxon>eudicotyledons</taxon>
        <taxon>Gunneridae</taxon>
        <taxon>Pentapetalae</taxon>
        <taxon>asterids</taxon>
        <taxon>lamiids</taxon>
        <taxon>Boraginales</taxon>
        <taxon>Boraginaceae</taxon>
        <taxon>Boraginoideae</taxon>
        <taxon>Lithospermeae</taxon>
        <taxon>Lithospermum</taxon>
    </lineage>
</organism>
<protein>
    <recommendedName>
        <fullName evidence="1">Reverse transcriptase zinc-binding domain-containing protein</fullName>
    </recommendedName>
</protein>
<evidence type="ECO:0000259" key="1">
    <source>
        <dbReference type="Pfam" id="PF13966"/>
    </source>
</evidence>
<dbReference type="Pfam" id="PF13966">
    <property type="entry name" value="zf-RVT"/>
    <property type="match status" value="1"/>
</dbReference>
<keyword evidence="3" id="KW-1185">Reference proteome</keyword>
<sequence length="303" mass="34395">MEGGDGKSINIWEHLWVPRSTDFHYRGTQNSSITRVSQLIREGRWDVQEVIRVIGAPDAQLILSIPLSRHEIMDRLVWNHTKSGSYLTCSGYKRACDVKRNGDLGGRARGGGSLARGPDGLWKHLWGLKIPPRFQNFLWRCLQNILPMKDKLIKRRMQVHSFGSLLLGILTQLGDLGRHSENGGIIYITTQLREWDCEELIAHLACVLWCLWKLRNSRVFKTREEDCATLFKRGTAMVLDYLEANMTFTTPRMEAVTAGLGREETRVCPVATTKKINVDAGWNAKSNQGFVGVIVRDDQGDYV</sequence>
<accession>A0AAV3R322</accession>
<dbReference type="EMBL" id="BAABME010006826">
    <property type="protein sequence ID" value="GAA0169382.1"/>
    <property type="molecule type" value="Genomic_DNA"/>
</dbReference>
<reference evidence="2 3" key="1">
    <citation type="submission" date="2024-01" db="EMBL/GenBank/DDBJ databases">
        <title>The complete chloroplast genome sequence of Lithospermum erythrorhizon: insights into the phylogenetic relationship among Boraginaceae species and the maternal lineages of purple gromwells.</title>
        <authorList>
            <person name="Okada T."/>
            <person name="Watanabe K."/>
        </authorList>
    </citation>
    <scope>NUCLEOTIDE SEQUENCE [LARGE SCALE GENOMIC DNA]</scope>
</reference>
<feature type="domain" description="Reverse transcriptase zinc-binding" evidence="1">
    <location>
        <begin position="121"/>
        <end position="161"/>
    </location>
</feature>
<dbReference type="InterPro" id="IPR026960">
    <property type="entry name" value="RVT-Znf"/>
</dbReference>